<feature type="compositionally biased region" description="Low complexity" evidence="5">
    <location>
        <begin position="1421"/>
        <end position="1436"/>
    </location>
</feature>
<feature type="domain" description="Rho-GAP" evidence="6">
    <location>
        <begin position="612"/>
        <end position="806"/>
    </location>
</feature>
<feature type="region of interest" description="Disordered" evidence="5">
    <location>
        <begin position="839"/>
        <end position="861"/>
    </location>
</feature>
<feature type="compositionally biased region" description="Basic and acidic residues" evidence="5">
    <location>
        <begin position="1276"/>
        <end position="1286"/>
    </location>
</feature>
<accession>A0ABM1VYB0</accession>
<name>A0ABM1VYB0_APLCA</name>
<keyword evidence="2" id="KW-0862">Zinc</keyword>
<evidence type="ECO:0000256" key="2">
    <source>
        <dbReference type="ARBA" id="ARBA00022771"/>
    </source>
</evidence>
<feature type="compositionally biased region" description="Low complexity" evidence="5">
    <location>
        <begin position="1535"/>
        <end position="1558"/>
    </location>
</feature>
<feature type="compositionally biased region" description="Low complexity" evidence="5">
    <location>
        <begin position="1130"/>
        <end position="1147"/>
    </location>
</feature>
<proteinExistence type="predicted"/>
<dbReference type="SUPFAM" id="SSF48350">
    <property type="entry name" value="GTPase activation domain, GAP"/>
    <property type="match status" value="1"/>
</dbReference>
<dbReference type="SMART" id="SM00324">
    <property type="entry name" value="RhoGAP"/>
    <property type="match status" value="1"/>
</dbReference>
<keyword evidence="2" id="KW-0479">Metal-binding</keyword>
<dbReference type="SMART" id="SM00055">
    <property type="entry name" value="FCH"/>
    <property type="match status" value="1"/>
</dbReference>
<feature type="compositionally biased region" description="Low complexity" evidence="5">
    <location>
        <begin position="520"/>
        <end position="543"/>
    </location>
</feature>
<feature type="compositionally biased region" description="Low complexity" evidence="5">
    <location>
        <begin position="1175"/>
        <end position="1188"/>
    </location>
</feature>
<evidence type="ECO:0000313" key="9">
    <source>
        <dbReference type="RefSeq" id="XP_035827403.1"/>
    </source>
</evidence>
<dbReference type="Gene3D" id="1.10.555.10">
    <property type="entry name" value="Rho GTPase activation protein"/>
    <property type="match status" value="1"/>
</dbReference>
<dbReference type="InterPro" id="IPR057028">
    <property type="entry name" value="RHG29_45_N"/>
</dbReference>
<keyword evidence="3 4" id="KW-0175">Coiled coil</keyword>
<protein>
    <submittedName>
        <fullName evidence="9">Rho GTPase-activating protein 45 isoform X2</fullName>
    </submittedName>
</protein>
<feature type="compositionally biased region" description="Polar residues" evidence="5">
    <location>
        <begin position="1453"/>
        <end position="1467"/>
    </location>
</feature>
<dbReference type="PROSITE" id="PS51741">
    <property type="entry name" value="F_BAR"/>
    <property type="match status" value="1"/>
</dbReference>
<organism evidence="8 9">
    <name type="scientific">Aplysia californica</name>
    <name type="common">California sea hare</name>
    <dbReference type="NCBI Taxonomy" id="6500"/>
    <lineage>
        <taxon>Eukaryota</taxon>
        <taxon>Metazoa</taxon>
        <taxon>Spiralia</taxon>
        <taxon>Lophotrochozoa</taxon>
        <taxon>Mollusca</taxon>
        <taxon>Gastropoda</taxon>
        <taxon>Heterobranchia</taxon>
        <taxon>Euthyneura</taxon>
        <taxon>Tectipleura</taxon>
        <taxon>Aplysiida</taxon>
        <taxon>Aplysioidea</taxon>
        <taxon>Aplysiidae</taxon>
        <taxon>Aplysia</taxon>
    </lineage>
</organism>
<feature type="compositionally biased region" description="Low complexity" evidence="5">
    <location>
        <begin position="958"/>
        <end position="974"/>
    </location>
</feature>
<dbReference type="Pfam" id="PF22699">
    <property type="entry name" value="GMIP-like_FCH"/>
    <property type="match status" value="1"/>
</dbReference>
<feature type="compositionally biased region" description="Low complexity" evidence="5">
    <location>
        <begin position="1613"/>
        <end position="1627"/>
    </location>
</feature>
<evidence type="ECO:0000259" key="7">
    <source>
        <dbReference type="PROSITE" id="PS51741"/>
    </source>
</evidence>
<feature type="compositionally biased region" description="Polar residues" evidence="5">
    <location>
        <begin position="937"/>
        <end position="957"/>
    </location>
</feature>
<feature type="compositionally biased region" description="Polar residues" evidence="5">
    <location>
        <begin position="18"/>
        <end position="28"/>
    </location>
</feature>
<evidence type="ECO:0000256" key="4">
    <source>
        <dbReference type="PROSITE-ProRule" id="PRU01077"/>
    </source>
</evidence>
<feature type="compositionally biased region" description="Low complexity" evidence="5">
    <location>
        <begin position="1589"/>
        <end position="1603"/>
    </location>
</feature>
<feature type="domain" description="F-BAR" evidence="7">
    <location>
        <begin position="184"/>
        <end position="440"/>
    </location>
</feature>
<evidence type="ECO:0000256" key="1">
    <source>
        <dbReference type="ARBA" id="ARBA00022468"/>
    </source>
</evidence>
<feature type="region of interest" description="Disordered" evidence="5">
    <location>
        <begin position="1"/>
        <end position="28"/>
    </location>
</feature>
<feature type="compositionally biased region" description="Low complexity" evidence="5">
    <location>
        <begin position="7"/>
        <end position="17"/>
    </location>
</feature>
<dbReference type="Proteomes" id="UP000694888">
    <property type="component" value="Unplaced"/>
</dbReference>
<dbReference type="Pfam" id="PF00620">
    <property type="entry name" value="RhoGAP"/>
    <property type="match status" value="1"/>
</dbReference>
<keyword evidence="2" id="KW-0863">Zinc-finger</keyword>
<dbReference type="PANTHER" id="PTHR15228">
    <property type="entry name" value="SPERMATHECAL PHYSIOLOGY VARIANT"/>
    <property type="match status" value="1"/>
</dbReference>
<dbReference type="Gene3D" id="1.20.1270.60">
    <property type="entry name" value="Arfaptin homology (AH) domain/BAR domain"/>
    <property type="match status" value="1"/>
</dbReference>
<dbReference type="RefSeq" id="XP_035827403.1">
    <property type="nucleotide sequence ID" value="XM_035971510.1"/>
</dbReference>
<evidence type="ECO:0000256" key="3">
    <source>
        <dbReference type="ARBA" id="ARBA00023054"/>
    </source>
</evidence>
<evidence type="ECO:0000259" key="6">
    <source>
        <dbReference type="PROSITE" id="PS50238"/>
    </source>
</evidence>
<feature type="compositionally biased region" description="Low complexity" evidence="5">
    <location>
        <begin position="919"/>
        <end position="930"/>
    </location>
</feature>
<keyword evidence="8" id="KW-1185">Reference proteome</keyword>
<sequence length="1741" mass="186360">MQQKMQSLPSPKKSSSLGTIATGDQQNPGMIDHDEIIALTHDVKKFSDSLAKLKLLFTEGIDPEEDVRVVIHEGLGEVLSVLNPVMQHYQDLQSPDIFTAARNLITMIKDHDYEGEMSAVDVQGFCEAIDQLALAFSSSVSEYLMGDMGPQMVMDLKTKSMNNIAVAEGDEHMDDHDADMISSEELDSILVSLDTGLTIALQRAKVWSKYLLDIVTYIEKKAQLEIDYAKNLSRVAHSVQNSLKKEGFLPLQSVYCTALSQDVEFASNLQATQAVLHSHKFVEPLSSRRMEHDKVYKSVKDVWHREYRRMSDSVTNLRKAQALYHSRQQDHERARDLALKADGEKVEKRRKAEEETLHKAAEAETTYKACVAEANYRQQELFKVKKEQLARIREQIQLCDQVIQSATVEYFQLYHTVISPIPVQYQTLSDSSKSYEPGSQYAEYIRRLPLGSRHVQPEVFVFEPYVHGQKASPEGIRKESFHSNGSMADPLHSPEGSPTTSPRRDKYRIPVKAWGQQPHGTGTSDTDSNSCSSKSHESSPSGSPHRASRRHLISSQSLDELTEEEILAASAQNGQEKRSQMKRTMTLGGEENLDIPGLLMHHRGRRNTTFGVDFQEQVDTFQTTVPPIVSKCLMEIERRGVMIKGIYRVSGVKSRVEQLCQKFDIDPEAVDLTDIPPNIISNVLKLYLRQLPEPLLTFRLYSDFIHTAKENMSGQLLGDNLVAHLKTLVAKLPSSNLRTCAVLMHHLQRVAAHADLNHMSASNLGIVFGPTLLRPLEGSASLASLVDTPHQTRAIDLLITNAHVIFGPSEDFQVAPSQTPIEQLNQALDGVLMPGQHLADHAQMQKQKQKSPDVSSQAESQAAVVVSEPAVPSAASSATQPCASEYLLPGSVSQELQDCQNLSVNVPGTSGTSTAQPATEESSSTPQSEPYLKKPTVTKSASSPLVSHRTYPSQMMTSSASVPGASDSSGTDMASALSSAASGMAASLLRSSSSFTSSQLSSTLGYHSLTTSASTGSFSSQDLETRGMSKSPVPMTEEVAKLSVETKPSGEEGNTECSAGEKQKLEELARKKAHSHQLENIKYLTKAPSVEETGDNFYPKINLVSSGGLPVTHSLPCMPKMNVVPADAVVDSSSPSHTETTTAVTAEQEPVPVSTTDQPVQNVPEAPPPPPPPSSSSSSSSAAPNAAATGKPSAVLRQPMVDNRGFSSRKSVLEEMPIPTVSKPMSPTSDGSETGGAEEGPVPAVTLPASPTIKRREMPSRIPTSPTIPRHGMGAKRGDKGDKRADQFKLEQRKLVMAIKSDAKITGPEDDKKSESDQVLVTGAVSPRASTSSSPKVKRKSGLFDDALSGGCALSASSHMVPQEPKPTPQSAEEVKPKTESPQEVEMKMECEEKLETPKESCAAQQGMFSPEVKKSTTKASGSPVSSRSSASSHTSVGQSKTGARSKSDTSKSDGQSSPRQKTSTISEGGVRPGVGRGRALAMPSTVFTKKSSPASSPGKGSPKVGSGSTPSSTRPLSSPAACSLTKRTAADQNSSPSSTRASTSSSAKQSGEGSSPSATPKSGSPLAKKLSGRSTDSPAAFSTRSTLKSSGSGPKTGSPPKGDVAARVERFSSSSTSQSSSSSLSSRQRKPSGEGVSASSSRTPTKPVLRKTSSGSSGGAVGSSGSPRRIHERCQQEKPSPSQTTGKSSASSAGKTSSSRPAQLSSSTTTATTATSSSSPVTTPTSTTGKLSQDRTPRFV</sequence>
<dbReference type="SUPFAM" id="SSF103657">
    <property type="entry name" value="BAR/IMD domain-like"/>
    <property type="match status" value="1"/>
</dbReference>
<dbReference type="InterPro" id="IPR008936">
    <property type="entry name" value="Rho_GTPase_activation_prot"/>
</dbReference>
<feature type="region of interest" description="Disordered" evidence="5">
    <location>
        <begin position="471"/>
        <end position="550"/>
    </location>
</feature>
<dbReference type="InterPro" id="IPR001060">
    <property type="entry name" value="FCH_dom"/>
</dbReference>
<dbReference type="InterPro" id="IPR054713">
    <property type="entry name" value="GMIP/FCHO2-like_FCH"/>
</dbReference>
<dbReference type="InterPro" id="IPR000198">
    <property type="entry name" value="RhoGAP_dom"/>
</dbReference>
<feature type="compositionally biased region" description="Polar residues" evidence="5">
    <location>
        <begin position="1223"/>
        <end position="1232"/>
    </location>
</feature>
<dbReference type="InterPro" id="IPR051025">
    <property type="entry name" value="RhoGAP"/>
</dbReference>
<reference evidence="9" key="1">
    <citation type="submission" date="2025-08" db="UniProtKB">
        <authorList>
            <consortium name="RefSeq"/>
        </authorList>
    </citation>
    <scope>IDENTIFICATION</scope>
</reference>
<dbReference type="InterPro" id="IPR027267">
    <property type="entry name" value="AH/BAR_dom_sf"/>
</dbReference>
<feature type="region of interest" description="Disordered" evidence="5">
    <location>
        <begin position="1010"/>
        <end position="1060"/>
    </location>
</feature>
<dbReference type="GeneID" id="101848906"/>
<dbReference type="PANTHER" id="PTHR15228:SF25">
    <property type="entry name" value="F-BAR DOMAIN-CONTAINING PROTEIN"/>
    <property type="match status" value="1"/>
</dbReference>
<feature type="compositionally biased region" description="Pro residues" evidence="5">
    <location>
        <begin position="1165"/>
        <end position="1174"/>
    </location>
</feature>
<feature type="compositionally biased region" description="Low complexity" evidence="5">
    <location>
        <begin position="1686"/>
        <end position="1729"/>
    </location>
</feature>
<feature type="compositionally biased region" description="Low complexity" evidence="5">
    <location>
        <begin position="1347"/>
        <end position="1358"/>
    </location>
</feature>
<feature type="compositionally biased region" description="Polar residues" evidence="5">
    <location>
        <begin position="1573"/>
        <end position="1588"/>
    </location>
</feature>
<feature type="compositionally biased region" description="Basic and acidic residues" evidence="5">
    <location>
        <begin position="1373"/>
        <end position="1399"/>
    </location>
</feature>
<feature type="compositionally biased region" description="Basic and acidic residues" evidence="5">
    <location>
        <begin position="1301"/>
        <end position="1316"/>
    </location>
</feature>
<dbReference type="InterPro" id="IPR031160">
    <property type="entry name" value="F_BAR_dom"/>
</dbReference>
<feature type="compositionally biased region" description="Polar residues" evidence="5">
    <location>
        <begin position="902"/>
        <end position="917"/>
    </location>
</feature>
<evidence type="ECO:0000256" key="5">
    <source>
        <dbReference type="SAM" id="MobiDB-lite"/>
    </source>
</evidence>
<gene>
    <name evidence="9" type="primary">LOC101848906</name>
</gene>
<dbReference type="PROSITE" id="PS50238">
    <property type="entry name" value="RHOGAP"/>
    <property type="match status" value="1"/>
</dbReference>
<feature type="compositionally biased region" description="Low complexity" evidence="5">
    <location>
        <begin position="1489"/>
        <end position="1520"/>
    </location>
</feature>
<dbReference type="Pfam" id="PF24235">
    <property type="entry name" value="RHG29_45_N"/>
    <property type="match status" value="1"/>
</dbReference>
<keyword evidence="1" id="KW-0343">GTPase activation</keyword>
<feature type="compositionally biased region" description="Polar residues" evidence="5">
    <location>
        <begin position="1010"/>
        <end position="1022"/>
    </location>
</feature>
<evidence type="ECO:0000313" key="8">
    <source>
        <dbReference type="Proteomes" id="UP000694888"/>
    </source>
</evidence>
<feature type="region of interest" description="Disordered" evidence="5">
    <location>
        <begin position="1298"/>
        <end position="1741"/>
    </location>
</feature>
<feature type="region of interest" description="Disordered" evidence="5">
    <location>
        <begin position="902"/>
        <end position="974"/>
    </location>
</feature>
<feature type="region of interest" description="Disordered" evidence="5">
    <location>
        <begin position="1130"/>
        <end position="1286"/>
    </location>
</feature>